<gene>
    <name evidence="1" type="ORF">SAMN04489806_0831</name>
</gene>
<name>A0A1H4JRN4_9MICO</name>
<dbReference type="InterPro" id="IPR051490">
    <property type="entry name" value="THEM6_lcsJ_thioesterase"/>
</dbReference>
<dbReference type="AlphaFoldDB" id="A0A1H4JRN4"/>
<dbReference type="PANTHER" id="PTHR12475:SF4">
    <property type="entry name" value="PROTEIN THEM6"/>
    <property type="match status" value="1"/>
</dbReference>
<proteinExistence type="predicted"/>
<dbReference type="Proteomes" id="UP000199183">
    <property type="component" value="Unassembled WGS sequence"/>
</dbReference>
<dbReference type="InterPro" id="IPR029069">
    <property type="entry name" value="HotDog_dom_sf"/>
</dbReference>
<dbReference type="SUPFAM" id="SSF54637">
    <property type="entry name" value="Thioesterase/thiol ester dehydrase-isomerase"/>
    <property type="match status" value="1"/>
</dbReference>
<reference evidence="1 2" key="1">
    <citation type="submission" date="2016-10" db="EMBL/GenBank/DDBJ databases">
        <authorList>
            <person name="de Groot N.N."/>
        </authorList>
    </citation>
    <scope>NUCLEOTIDE SEQUENCE [LARGE SCALE GENOMIC DNA]</scope>
    <source>
        <strain evidence="1 2">DSM 21799</strain>
    </source>
</reference>
<dbReference type="CDD" id="cd00586">
    <property type="entry name" value="4HBT"/>
    <property type="match status" value="1"/>
</dbReference>
<dbReference type="PANTHER" id="PTHR12475">
    <property type="match status" value="1"/>
</dbReference>
<evidence type="ECO:0000313" key="2">
    <source>
        <dbReference type="Proteomes" id="UP000199183"/>
    </source>
</evidence>
<dbReference type="Gene3D" id="3.10.129.10">
    <property type="entry name" value="Hotdog Thioesterase"/>
    <property type="match status" value="1"/>
</dbReference>
<dbReference type="EMBL" id="FNRY01000001">
    <property type="protein sequence ID" value="SEB48923.1"/>
    <property type="molecule type" value="Genomic_DNA"/>
</dbReference>
<organism evidence="1 2">
    <name type="scientific">Paramicrobacterium humi</name>
    <dbReference type="NCBI Taxonomy" id="640635"/>
    <lineage>
        <taxon>Bacteria</taxon>
        <taxon>Bacillati</taxon>
        <taxon>Actinomycetota</taxon>
        <taxon>Actinomycetes</taxon>
        <taxon>Micrococcales</taxon>
        <taxon>Microbacteriaceae</taxon>
        <taxon>Paramicrobacterium</taxon>
    </lineage>
</organism>
<dbReference type="OrthoDB" id="3727779at2"/>
<keyword evidence="2" id="KW-1185">Reference proteome</keyword>
<dbReference type="STRING" id="640635.SAMN04489806_0831"/>
<accession>A0A1H4JRN4</accession>
<dbReference type="RefSeq" id="WP_091180237.1">
    <property type="nucleotide sequence ID" value="NZ_FNRY01000001.1"/>
</dbReference>
<protein>
    <submittedName>
        <fullName evidence="1">Acyl-CoA thioesterase FadM</fullName>
    </submittedName>
</protein>
<sequence>MHMILRTLLVISRAKRQLRRRGKVDAYDVSRLSLRVLPTDLDLLRHVNNGVYFSLFDLGRFDLLIRSGIWQTFEDEGWYPVVASETISFRKSLRLWQRFTVETRILGIDDKSVYLEHRAVVRCEIYTQAFIRARFLRHAGGTVPVPELIAALGEGHDREHSVPEWLSRWGDDVTLPSTRVEAPSVWE</sequence>
<dbReference type="Pfam" id="PF13279">
    <property type="entry name" value="4HBT_2"/>
    <property type="match status" value="1"/>
</dbReference>
<evidence type="ECO:0000313" key="1">
    <source>
        <dbReference type="EMBL" id="SEB48923.1"/>
    </source>
</evidence>